<dbReference type="SMART" id="SM00552">
    <property type="entry name" value="ADEAMc"/>
    <property type="match status" value="1"/>
</dbReference>
<dbReference type="GO" id="GO:0006382">
    <property type="term" value="P:adenosine to inosine editing"/>
    <property type="evidence" value="ECO:0007669"/>
    <property type="project" value="TreeGrafter"/>
</dbReference>
<dbReference type="GO" id="GO:0003726">
    <property type="term" value="F:double-stranded RNA adenosine deaminase activity"/>
    <property type="evidence" value="ECO:0007669"/>
    <property type="project" value="TreeGrafter"/>
</dbReference>
<name>A0A194Q779_PAPXU</name>
<dbReference type="GO" id="GO:0005730">
    <property type="term" value="C:nucleolus"/>
    <property type="evidence" value="ECO:0007669"/>
    <property type="project" value="TreeGrafter"/>
</dbReference>
<dbReference type="STRING" id="66420.A0A194Q779"/>
<dbReference type="InterPro" id="IPR002466">
    <property type="entry name" value="A_deamin"/>
</dbReference>
<dbReference type="GO" id="GO:0010468">
    <property type="term" value="P:regulation of gene expression"/>
    <property type="evidence" value="ECO:0007669"/>
    <property type="project" value="UniProtKB-ARBA"/>
</dbReference>
<feature type="compositionally biased region" description="Basic and acidic residues" evidence="2">
    <location>
        <begin position="28"/>
        <end position="40"/>
    </location>
</feature>
<dbReference type="EMBL" id="KQ459580">
    <property type="protein sequence ID" value="KPI99250.1"/>
    <property type="molecule type" value="Genomic_DNA"/>
</dbReference>
<gene>
    <name evidence="5" type="ORF">RR46_05434</name>
</gene>
<evidence type="ECO:0000256" key="2">
    <source>
        <dbReference type="SAM" id="MobiDB-lite"/>
    </source>
</evidence>
<dbReference type="SUPFAM" id="SSF54768">
    <property type="entry name" value="dsRNA-binding domain-like"/>
    <property type="match status" value="1"/>
</dbReference>
<dbReference type="PROSITE" id="PS50141">
    <property type="entry name" value="A_DEAMIN_EDITASE"/>
    <property type="match status" value="1"/>
</dbReference>
<evidence type="ECO:0000259" key="3">
    <source>
        <dbReference type="PROSITE" id="PS50137"/>
    </source>
</evidence>
<keyword evidence="1" id="KW-0694">RNA-binding</keyword>
<dbReference type="GO" id="GO:0006396">
    <property type="term" value="P:RNA processing"/>
    <property type="evidence" value="ECO:0007669"/>
    <property type="project" value="InterPro"/>
</dbReference>
<evidence type="ECO:0000313" key="6">
    <source>
        <dbReference type="Proteomes" id="UP000053268"/>
    </source>
</evidence>
<feature type="region of interest" description="Disordered" evidence="2">
    <location>
        <begin position="1"/>
        <end position="55"/>
    </location>
</feature>
<dbReference type="GO" id="GO:0008251">
    <property type="term" value="F:tRNA-specific adenosine deaminase activity"/>
    <property type="evidence" value="ECO:0007669"/>
    <property type="project" value="TreeGrafter"/>
</dbReference>
<dbReference type="InterPro" id="IPR014720">
    <property type="entry name" value="dsRBD_dom"/>
</dbReference>
<dbReference type="GO" id="GO:0005737">
    <property type="term" value="C:cytoplasm"/>
    <property type="evidence" value="ECO:0007669"/>
    <property type="project" value="TreeGrafter"/>
</dbReference>
<organism evidence="5 6">
    <name type="scientific">Papilio xuthus</name>
    <name type="common">Asian swallowtail butterfly</name>
    <dbReference type="NCBI Taxonomy" id="66420"/>
    <lineage>
        <taxon>Eukaryota</taxon>
        <taxon>Metazoa</taxon>
        <taxon>Ecdysozoa</taxon>
        <taxon>Arthropoda</taxon>
        <taxon>Hexapoda</taxon>
        <taxon>Insecta</taxon>
        <taxon>Pterygota</taxon>
        <taxon>Neoptera</taxon>
        <taxon>Endopterygota</taxon>
        <taxon>Lepidoptera</taxon>
        <taxon>Glossata</taxon>
        <taxon>Ditrysia</taxon>
        <taxon>Papilionoidea</taxon>
        <taxon>Papilionidae</taxon>
        <taxon>Papilioninae</taxon>
        <taxon>Papilio</taxon>
    </lineage>
</organism>
<feature type="region of interest" description="Disordered" evidence="2">
    <location>
        <begin position="273"/>
        <end position="297"/>
    </location>
</feature>
<evidence type="ECO:0000259" key="4">
    <source>
        <dbReference type="PROSITE" id="PS50141"/>
    </source>
</evidence>
<dbReference type="AlphaFoldDB" id="A0A194Q779"/>
<dbReference type="SMART" id="SM00358">
    <property type="entry name" value="DSRM"/>
    <property type="match status" value="1"/>
</dbReference>
<protein>
    <submittedName>
        <fullName evidence="5">Double-stranded RNA-specific editase Adar</fullName>
    </submittedName>
</protein>
<feature type="compositionally biased region" description="Basic and acidic residues" evidence="2">
    <location>
        <begin position="9"/>
        <end position="18"/>
    </location>
</feature>
<dbReference type="Gene3D" id="3.30.160.20">
    <property type="match status" value="1"/>
</dbReference>
<proteinExistence type="predicted"/>
<evidence type="ECO:0000256" key="1">
    <source>
        <dbReference type="PROSITE-ProRule" id="PRU00266"/>
    </source>
</evidence>
<feature type="domain" description="A to I editase" evidence="4">
    <location>
        <begin position="349"/>
        <end position="690"/>
    </location>
</feature>
<dbReference type="PANTHER" id="PTHR10910:SF62">
    <property type="entry name" value="AT07585P-RELATED"/>
    <property type="match status" value="1"/>
</dbReference>
<sequence>MANNSADTTAKDNLKDWDPSISSSTDIKMPDMDVDKDKKPSLSRPKSNGPPPKRLANAIPLDGFKWNMQALATAAEAVESGGKSPVSALNELGVRVNYTLRQQGGPPHCPSFVITVEVADMKFEGFGHSKREARAAAARACLSALMQRAGRLLPAPSKYQDFTSDDPSASKATDGPCSPICSPSTSLFGSRLQGFNKSPINMLYENYPGLSFICTYGDGSSLDSEYGCLMFSFTVRTSDKCTYVNRKTHWYMAGFEPTTCRLQVKCLTPLSHRHSGSSSSSSAHYTSPPRGSEPILSRSTSCWTDHVARLVNDKFQEMVRNNLIHSKRKVLAGIVLTIDNGVEGAKVIAVTTGTKCVSGEHMSVKGLALNDCHAEVAARRCLQRYLYSQLLLYASASDPKKCIPESDIEPIPTGGYQLKPDRSIHLYVSTAPCGDGRIFSPHENNESELDRHPNRLARGQLRTKIESGEGTIPVKNSSNVVQTWDGVLQGERLLTMSCSDKAARWCVVGLQGSLLACLLRPVYLSSLVLGSLLHPQHLYRAICGRIENYISSLPPPYRLQRLKLARAASTEARTATKAPSISVCWCCTSPMPEVINATTGKLDSGQPSLLCKQSMFARWQYLITKLPLLPQESDEGPKEIKPPADLANMQYFEAKQICTTYQAAKERLTIAFEKANLGRWIKKPIEQDHFVCDIVNPDPRALFA</sequence>
<dbReference type="Proteomes" id="UP000053268">
    <property type="component" value="Unassembled WGS sequence"/>
</dbReference>
<dbReference type="Pfam" id="PF00035">
    <property type="entry name" value="dsrm"/>
    <property type="match status" value="1"/>
</dbReference>
<dbReference type="PROSITE" id="PS50137">
    <property type="entry name" value="DS_RBD"/>
    <property type="match status" value="1"/>
</dbReference>
<dbReference type="Pfam" id="PF02137">
    <property type="entry name" value="A_deamin"/>
    <property type="match status" value="1"/>
</dbReference>
<dbReference type="GO" id="GO:0003725">
    <property type="term" value="F:double-stranded RNA binding"/>
    <property type="evidence" value="ECO:0007669"/>
    <property type="project" value="TreeGrafter"/>
</dbReference>
<feature type="domain" description="DRBM" evidence="3">
    <location>
        <begin position="84"/>
        <end position="147"/>
    </location>
</feature>
<reference evidence="5 6" key="1">
    <citation type="journal article" date="2015" name="Nat. Commun.">
        <title>Outbred genome sequencing and CRISPR/Cas9 gene editing in butterflies.</title>
        <authorList>
            <person name="Li X."/>
            <person name="Fan D."/>
            <person name="Zhang W."/>
            <person name="Liu G."/>
            <person name="Zhang L."/>
            <person name="Zhao L."/>
            <person name="Fang X."/>
            <person name="Chen L."/>
            <person name="Dong Y."/>
            <person name="Chen Y."/>
            <person name="Ding Y."/>
            <person name="Zhao R."/>
            <person name="Feng M."/>
            <person name="Zhu Y."/>
            <person name="Feng Y."/>
            <person name="Jiang X."/>
            <person name="Zhu D."/>
            <person name="Xiang H."/>
            <person name="Feng X."/>
            <person name="Li S."/>
            <person name="Wang J."/>
            <person name="Zhang G."/>
            <person name="Kronforst M.R."/>
            <person name="Wang W."/>
        </authorList>
    </citation>
    <scope>NUCLEOTIDE SEQUENCE [LARGE SCALE GENOMIC DNA]</scope>
    <source>
        <strain evidence="5">Ya'a_city_454_Px</strain>
        <tissue evidence="5">Whole body</tissue>
    </source>
</reference>
<feature type="compositionally biased region" description="Low complexity" evidence="2">
    <location>
        <begin position="276"/>
        <end position="287"/>
    </location>
</feature>
<evidence type="ECO:0000313" key="5">
    <source>
        <dbReference type="EMBL" id="KPI99250.1"/>
    </source>
</evidence>
<dbReference type="PANTHER" id="PTHR10910">
    <property type="entry name" value="EUKARYOTE SPECIFIC DSRNA BINDING PROTEIN"/>
    <property type="match status" value="1"/>
</dbReference>
<keyword evidence="6" id="KW-1185">Reference proteome</keyword>
<accession>A0A194Q779</accession>